<reference evidence="2" key="1">
    <citation type="submission" date="2017-08" db="EMBL/GenBank/DDBJ databases">
        <authorList>
            <person name="Polle J.E."/>
            <person name="Barry K."/>
            <person name="Cushman J."/>
            <person name="Schmutz J."/>
            <person name="Tran D."/>
            <person name="Hathwaick L.T."/>
            <person name="Yim W.C."/>
            <person name="Jenkins J."/>
            <person name="Mckie-Krisberg Z.M."/>
            <person name="Prochnik S."/>
            <person name="Lindquist E."/>
            <person name="Dockter R.B."/>
            <person name="Adam C."/>
            <person name="Molina H."/>
            <person name="Bunkerborg J."/>
            <person name="Jin E."/>
            <person name="Buchheim M."/>
            <person name="Magnuson J."/>
        </authorList>
    </citation>
    <scope>NUCLEOTIDE SEQUENCE</scope>
    <source>
        <strain evidence="2">CCAP 19/18</strain>
    </source>
</reference>
<comment type="caution">
    <text evidence="2">The sequence shown here is derived from an EMBL/GenBank/DDBJ whole genome shotgun (WGS) entry which is preliminary data.</text>
</comment>
<evidence type="ECO:0000256" key="1">
    <source>
        <dbReference type="SAM" id="MobiDB-lite"/>
    </source>
</evidence>
<feature type="compositionally biased region" description="Basic residues" evidence="1">
    <location>
        <begin position="12"/>
        <end position="23"/>
    </location>
</feature>
<gene>
    <name evidence="2" type="ORF">DUNSADRAFT_3610</name>
</gene>
<evidence type="ECO:0000313" key="3">
    <source>
        <dbReference type="Proteomes" id="UP000815325"/>
    </source>
</evidence>
<keyword evidence="3" id="KW-1185">Reference proteome</keyword>
<name>A0ABQ7FVX9_DUNSA</name>
<sequence>MMRQSMGSSKPIAKRGAKPKKVMRTSIRLNRGNATTNSKWGDVKQPGRPKMSKKSSFPPIQKQPTKRTVYEPSKGAS</sequence>
<proteinExistence type="predicted"/>
<dbReference type="Proteomes" id="UP000815325">
    <property type="component" value="Unassembled WGS sequence"/>
</dbReference>
<evidence type="ECO:0008006" key="4">
    <source>
        <dbReference type="Google" id="ProtNLM"/>
    </source>
</evidence>
<evidence type="ECO:0000313" key="2">
    <source>
        <dbReference type="EMBL" id="KAF5826317.1"/>
    </source>
</evidence>
<organism evidence="2 3">
    <name type="scientific">Dunaliella salina</name>
    <name type="common">Green alga</name>
    <name type="synonym">Protococcus salinus</name>
    <dbReference type="NCBI Taxonomy" id="3046"/>
    <lineage>
        <taxon>Eukaryota</taxon>
        <taxon>Viridiplantae</taxon>
        <taxon>Chlorophyta</taxon>
        <taxon>core chlorophytes</taxon>
        <taxon>Chlorophyceae</taxon>
        <taxon>CS clade</taxon>
        <taxon>Chlamydomonadales</taxon>
        <taxon>Dunaliellaceae</taxon>
        <taxon>Dunaliella</taxon>
    </lineage>
</organism>
<dbReference type="EMBL" id="MU071040">
    <property type="protein sequence ID" value="KAF5826317.1"/>
    <property type="molecule type" value="Genomic_DNA"/>
</dbReference>
<feature type="region of interest" description="Disordered" evidence="1">
    <location>
        <begin position="1"/>
        <end position="77"/>
    </location>
</feature>
<accession>A0ABQ7FVX9</accession>
<protein>
    <recommendedName>
        <fullName evidence="4">Encoded protein</fullName>
    </recommendedName>
</protein>